<dbReference type="eggNOG" id="COG2176">
    <property type="taxonomic scope" value="Bacteria"/>
</dbReference>
<dbReference type="Gene3D" id="3.30.420.10">
    <property type="entry name" value="Ribonuclease H-like superfamily/Ribonuclease H"/>
    <property type="match status" value="1"/>
</dbReference>
<dbReference type="AlphaFoldDB" id="G9WFS7"/>
<accession>G9WFS7</accession>
<dbReference type="OrthoDB" id="9803913at2"/>
<dbReference type="EMBL" id="AFVZ01000001">
    <property type="protein sequence ID" value="EHN59450.1"/>
    <property type="molecule type" value="Genomic_DNA"/>
</dbReference>
<keyword evidence="5" id="KW-0269">Exonuclease</keyword>
<dbReference type="GO" id="GO:0045004">
    <property type="term" value="P:DNA replication proofreading"/>
    <property type="evidence" value="ECO:0007669"/>
    <property type="project" value="TreeGrafter"/>
</dbReference>
<dbReference type="PANTHER" id="PTHR30231">
    <property type="entry name" value="DNA POLYMERASE III SUBUNIT EPSILON"/>
    <property type="match status" value="1"/>
</dbReference>
<keyword evidence="2" id="KW-0548">Nucleotidyltransferase</keyword>
<dbReference type="FunFam" id="3.30.420.10:FF:000045">
    <property type="entry name" value="3'-5' exonuclease DinG"/>
    <property type="match status" value="1"/>
</dbReference>
<dbReference type="InterPro" id="IPR036397">
    <property type="entry name" value="RNaseH_sf"/>
</dbReference>
<reference evidence="9 10" key="1">
    <citation type="journal article" date="2012" name="PLoS ONE">
        <title>Functional divergence in the genus oenococcus as predicted by genome sequencing of the newly-described species, Oenococcus kitaharae.</title>
        <authorList>
            <person name="Borneman A.R."/>
            <person name="McCarthy J.M."/>
            <person name="Chambers P.J."/>
            <person name="Bartowsky E.J."/>
        </authorList>
    </citation>
    <scope>NUCLEOTIDE SEQUENCE [LARGE SCALE GENOMIC DNA]</scope>
    <source>
        <strain evidence="10">DSM17330</strain>
    </source>
</reference>
<dbReference type="Pfam" id="PF00929">
    <property type="entry name" value="RNase_T"/>
    <property type="match status" value="1"/>
</dbReference>
<dbReference type="eggNOG" id="COG1199">
    <property type="taxonomic scope" value="Bacteria"/>
</dbReference>
<evidence type="ECO:0000256" key="3">
    <source>
        <dbReference type="ARBA" id="ARBA00022705"/>
    </source>
</evidence>
<feature type="domain" description="Exonuclease" evidence="8">
    <location>
        <begin position="6"/>
        <end position="172"/>
    </location>
</feature>
<dbReference type="InterPro" id="IPR006054">
    <property type="entry name" value="DnaQ"/>
</dbReference>
<sequence length="486" mass="55420">MDEKSTFAIVDLETTAPFKEGGHIIQIGISFVQNWKIINNFQTMVNPGVRIPPQIVELTGIQNADVQDAPYFEDLALMIHEQLAGTVFVAHNVHYDFPYLNGEFSRIKMRRLRLESVDTVQLAQILFPTMPSYKLDELVENLGITLPRHHRADQDAYATAQLFLKLHDRMASLSQNTLKNLSASSSTLIGNTENLFSLVKGQPKFKGSHYKELDLLQVHRAKADDLHAWLTEKRRFLTRKTPVTAVLRPRQESFANIFLSKLKKGSSKTFSVFSRPRFGKSNAYLLLAEKLAAKRAKVLIIEEDPQRKKLVFEKSQLLMPEKRSLFANPISRKDFISLSKFREALAIEDSPTKQLAKLRLLVWLTETKSGNLNEIVNGFPESLYSLFADQTSPDTFDYFKAGTHDYEFPDIAITDLASFLVTKHEFLSYYDYLIFDIDKGVSDLADLAGNIDKTSIMFTQAKDYLKNWYSSREFPDLAATILSLKQ</sequence>
<dbReference type="GO" id="GO:0003677">
    <property type="term" value="F:DNA binding"/>
    <property type="evidence" value="ECO:0007669"/>
    <property type="project" value="InterPro"/>
</dbReference>
<keyword evidence="6" id="KW-0239">DNA-directed DNA polymerase</keyword>
<keyword evidence="3" id="KW-0235">DNA replication</keyword>
<dbReference type="SMART" id="SM00479">
    <property type="entry name" value="EXOIII"/>
    <property type="match status" value="1"/>
</dbReference>
<dbReference type="CDD" id="cd06127">
    <property type="entry name" value="DEDDh"/>
    <property type="match status" value="1"/>
</dbReference>
<comment type="caution">
    <text evidence="9">The sequence shown here is derived from an EMBL/GenBank/DDBJ whole genome shotgun (WGS) entry which is preliminary data.</text>
</comment>
<evidence type="ECO:0000256" key="5">
    <source>
        <dbReference type="ARBA" id="ARBA00022839"/>
    </source>
</evidence>
<proteinExistence type="predicted"/>
<dbReference type="PATRIC" id="fig|1045004.4.peg.1342"/>
<dbReference type="Proteomes" id="UP000004959">
    <property type="component" value="Chromosome"/>
</dbReference>
<dbReference type="STRING" id="336988.NT96_00480"/>
<evidence type="ECO:0000256" key="2">
    <source>
        <dbReference type="ARBA" id="ARBA00022695"/>
    </source>
</evidence>
<evidence type="ECO:0000259" key="8">
    <source>
        <dbReference type="SMART" id="SM00479"/>
    </source>
</evidence>
<organism evidence="9 10">
    <name type="scientific">Oenococcus kitaharae DSM 17330</name>
    <dbReference type="NCBI Taxonomy" id="1045004"/>
    <lineage>
        <taxon>Bacteria</taxon>
        <taxon>Bacillati</taxon>
        <taxon>Bacillota</taxon>
        <taxon>Bacilli</taxon>
        <taxon>Lactobacillales</taxon>
        <taxon>Lactobacillaceae</taxon>
        <taxon>Oenococcus</taxon>
    </lineage>
</organism>
<dbReference type="InterPro" id="IPR013520">
    <property type="entry name" value="Ribonucl_H"/>
</dbReference>
<dbReference type="SUPFAM" id="SSF53098">
    <property type="entry name" value="Ribonuclease H-like"/>
    <property type="match status" value="1"/>
</dbReference>
<dbReference type="GO" id="GO:0008408">
    <property type="term" value="F:3'-5' exonuclease activity"/>
    <property type="evidence" value="ECO:0007669"/>
    <property type="project" value="TreeGrafter"/>
</dbReference>
<dbReference type="GO" id="GO:0003887">
    <property type="term" value="F:DNA-directed DNA polymerase activity"/>
    <property type="evidence" value="ECO:0007669"/>
    <property type="project" value="UniProtKB-KW"/>
</dbReference>
<dbReference type="GO" id="GO:0005829">
    <property type="term" value="C:cytosol"/>
    <property type="evidence" value="ECO:0007669"/>
    <property type="project" value="TreeGrafter"/>
</dbReference>
<evidence type="ECO:0000256" key="4">
    <source>
        <dbReference type="ARBA" id="ARBA00022722"/>
    </source>
</evidence>
<dbReference type="RefSeq" id="WP_007746368.1">
    <property type="nucleotide sequence ID" value="NZ_CM001398.1"/>
</dbReference>
<dbReference type="InterPro" id="IPR012337">
    <property type="entry name" value="RNaseH-like_sf"/>
</dbReference>
<protein>
    <recommendedName>
        <fullName evidence="7">DNA polymerase III polC-type</fullName>
    </recommendedName>
</protein>
<dbReference type="PANTHER" id="PTHR30231:SF41">
    <property type="entry name" value="DNA POLYMERASE III SUBUNIT EPSILON"/>
    <property type="match status" value="1"/>
</dbReference>
<keyword evidence="5" id="KW-0378">Hydrolase</keyword>
<dbReference type="GO" id="GO:0004386">
    <property type="term" value="F:helicase activity"/>
    <property type="evidence" value="ECO:0007669"/>
    <property type="project" value="UniProtKB-KW"/>
</dbReference>
<dbReference type="HOGENOM" id="CLU_041633_0_0_9"/>
<keyword evidence="9" id="KW-0347">Helicase</keyword>
<evidence type="ECO:0000313" key="10">
    <source>
        <dbReference type="Proteomes" id="UP000004959"/>
    </source>
</evidence>
<keyword evidence="9" id="KW-0067">ATP-binding</keyword>
<evidence type="ECO:0000256" key="1">
    <source>
        <dbReference type="ARBA" id="ARBA00022679"/>
    </source>
</evidence>
<name>G9WFS7_9LACO</name>
<keyword evidence="10" id="KW-1185">Reference proteome</keyword>
<evidence type="ECO:0000256" key="7">
    <source>
        <dbReference type="ARBA" id="ARBA00070925"/>
    </source>
</evidence>
<keyword evidence="4" id="KW-0540">Nuclease</keyword>
<gene>
    <name evidence="9" type="ORF">OKIT_1367</name>
</gene>
<evidence type="ECO:0000256" key="6">
    <source>
        <dbReference type="ARBA" id="ARBA00022932"/>
    </source>
</evidence>
<dbReference type="NCBIfam" id="TIGR00573">
    <property type="entry name" value="dnaq"/>
    <property type="match status" value="1"/>
</dbReference>
<keyword evidence="9" id="KW-0547">Nucleotide-binding</keyword>
<evidence type="ECO:0000313" key="9">
    <source>
        <dbReference type="EMBL" id="EHN59450.1"/>
    </source>
</evidence>
<keyword evidence="1" id="KW-0808">Transferase</keyword>